<dbReference type="GO" id="GO:0005886">
    <property type="term" value="C:plasma membrane"/>
    <property type="evidence" value="ECO:0007669"/>
    <property type="project" value="UniProtKB-SubCell"/>
</dbReference>
<dbReference type="AlphaFoldDB" id="A0A6J4S0M6"/>
<evidence type="ECO:0000313" key="10">
    <source>
        <dbReference type="EMBL" id="CAA9485921.1"/>
    </source>
</evidence>
<keyword evidence="5 8" id="KW-0812">Transmembrane</keyword>
<organism evidence="10">
    <name type="scientific">uncultured Solirubrobacteraceae bacterium</name>
    <dbReference type="NCBI Taxonomy" id="1162706"/>
    <lineage>
        <taxon>Bacteria</taxon>
        <taxon>Bacillati</taxon>
        <taxon>Actinomycetota</taxon>
        <taxon>Thermoleophilia</taxon>
        <taxon>Solirubrobacterales</taxon>
        <taxon>Solirubrobacteraceae</taxon>
        <taxon>environmental samples</taxon>
    </lineage>
</organism>
<evidence type="ECO:0000256" key="1">
    <source>
        <dbReference type="ARBA" id="ARBA00004236"/>
    </source>
</evidence>
<keyword evidence="6 8" id="KW-1133">Transmembrane helix</keyword>
<evidence type="ECO:0000256" key="4">
    <source>
        <dbReference type="ARBA" id="ARBA00022679"/>
    </source>
</evidence>
<protein>
    <submittedName>
        <fullName evidence="10">Undecaprenyl-phosphate galactosephosphotransferase</fullName>
        <ecNumber evidence="10">2.7.8.6</ecNumber>
    </submittedName>
</protein>
<dbReference type="EMBL" id="CADCVP010000120">
    <property type="protein sequence ID" value="CAA9485921.1"/>
    <property type="molecule type" value="Genomic_DNA"/>
</dbReference>
<comment type="similarity">
    <text evidence="2">Belongs to the bacterial sugar transferase family.</text>
</comment>
<accession>A0A6J4S0M6</accession>
<keyword evidence="3" id="KW-1003">Cell membrane</keyword>
<sequence length="210" mass="23727">MSVTTLTARAQPARVSTRRAVDLLVVMLAALVVVPVVAILALAIKLDSRGPVFWAHRRPGRDGRPFPVYKLRTMVEDADEMKASLNHLNVLPWPDFKIVDDPRVTRIGRFLRKTSLDELPQLYNVARGDMTLVGPRPCSIPVAHYETWQLERLEATPGLFGLWQAAARGQVDFAERCRMDIHQIRTRSFRNDTLLVFKTLVAVVRRHGGV</sequence>
<dbReference type="EC" id="2.7.8.6" evidence="10"/>
<dbReference type="GO" id="GO:0047360">
    <property type="term" value="F:undecaprenyl-phosphate galactose phosphotransferase activity"/>
    <property type="evidence" value="ECO:0007669"/>
    <property type="project" value="UniProtKB-EC"/>
</dbReference>
<evidence type="ECO:0000256" key="7">
    <source>
        <dbReference type="ARBA" id="ARBA00023136"/>
    </source>
</evidence>
<keyword evidence="7 8" id="KW-0472">Membrane</keyword>
<gene>
    <name evidence="10" type="ORF">AVDCRST_MAG69-1061</name>
</gene>
<name>A0A6J4S0M6_9ACTN</name>
<proteinExistence type="inferred from homology"/>
<evidence type="ECO:0000256" key="3">
    <source>
        <dbReference type="ARBA" id="ARBA00022475"/>
    </source>
</evidence>
<evidence type="ECO:0000256" key="6">
    <source>
        <dbReference type="ARBA" id="ARBA00022989"/>
    </source>
</evidence>
<dbReference type="PANTHER" id="PTHR30576:SF4">
    <property type="entry name" value="UNDECAPRENYL-PHOSPHATE GALACTOSE PHOSPHOTRANSFERASE"/>
    <property type="match status" value="1"/>
</dbReference>
<comment type="subcellular location">
    <subcellularLocation>
        <location evidence="1">Cell membrane</location>
    </subcellularLocation>
</comment>
<feature type="domain" description="Bacterial sugar transferase" evidence="9">
    <location>
        <begin position="18"/>
        <end position="204"/>
    </location>
</feature>
<evidence type="ECO:0000256" key="2">
    <source>
        <dbReference type="ARBA" id="ARBA00006464"/>
    </source>
</evidence>
<dbReference type="InterPro" id="IPR003362">
    <property type="entry name" value="Bact_transf"/>
</dbReference>
<evidence type="ECO:0000256" key="5">
    <source>
        <dbReference type="ARBA" id="ARBA00022692"/>
    </source>
</evidence>
<feature type="transmembrane region" description="Helical" evidence="8">
    <location>
        <begin position="21"/>
        <end position="44"/>
    </location>
</feature>
<dbReference type="PANTHER" id="PTHR30576">
    <property type="entry name" value="COLANIC BIOSYNTHESIS UDP-GLUCOSE LIPID CARRIER TRANSFERASE"/>
    <property type="match status" value="1"/>
</dbReference>
<evidence type="ECO:0000259" key="9">
    <source>
        <dbReference type="Pfam" id="PF02397"/>
    </source>
</evidence>
<evidence type="ECO:0000256" key="8">
    <source>
        <dbReference type="SAM" id="Phobius"/>
    </source>
</evidence>
<keyword evidence="4 10" id="KW-0808">Transferase</keyword>
<reference evidence="10" key="1">
    <citation type="submission" date="2020-02" db="EMBL/GenBank/DDBJ databases">
        <authorList>
            <person name="Meier V. D."/>
        </authorList>
    </citation>
    <scope>NUCLEOTIDE SEQUENCE</scope>
    <source>
        <strain evidence="10">AVDCRST_MAG69</strain>
    </source>
</reference>
<dbReference type="Pfam" id="PF02397">
    <property type="entry name" value="Bac_transf"/>
    <property type="match status" value="1"/>
</dbReference>